<keyword evidence="3" id="KW-1185">Reference proteome</keyword>
<reference evidence="2 3" key="1">
    <citation type="submission" date="2023-02" db="EMBL/GenBank/DDBJ databases">
        <title>LHISI_Scaffold_Assembly.</title>
        <authorList>
            <person name="Stuart O.P."/>
            <person name="Cleave R."/>
            <person name="Magrath M.J.L."/>
            <person name="Mikheyev A.S."/>
        </authorList>
    </citation>
    <scope>NUCLEOTIDE SEQUENCE [LARGE SCALE GENOMIC DNA]</scope>
    <source>
        <strain evidence="2">Daus_M_001</strain>
        <tissue evidence="2">Leg muscle</tissue>
    </source>
</reference>
<feature type="compositionally biased region" description="Polar residues" evidence="1">
    <location>
        <begin position="281"/>
        <end position="294"/>
    </location>
</feature>
<name>A0ABQ9HHX0_9NEOP</name>
<feature type="compositionally biased region" description="Acidic residues" evidence="1">
    <location>
        <begin position="76"/>
        <end position="86"/>
    </location>
</feature>
<proteinExistence type="predicted"/>
<sequence length="556" mass="61398">MALASCFILIDRSWSGEWRDREPMRVKQGEHGAAPEMQEQGNREIPEKARKTATREKSFSDPAGNRTSFAWGGGGEEQEEQEEDKAEDMEFLTDEGTGLNLSSALKEKLQMPSIRTNTCINAPFHGHRYSFMNPWKIPDCVATRLNTVTEGAHIVHWVVMNVSPKYCHASLQHPEYTAAYNETDMTTREASHVFVLAVISFRIAPPVQRDGPRRPVKNTGRPLGDLQFRNIFTEAWTQVATLKNAMSGFRATGIFPFNLQIIPETAFAPSDFSDRTPLQARPTSSSATSCTLETSRIPATPTPPSTCNNTLTTSTSLATGRCAEEKLLNFKSYSDASSVIGQIFHRTGQWMLLLDDVPVPGIEPKTYALEIKHLVAEQLRQDGQGDNYKASCGELRQAGSLLSSHTECPWHCKTPPTCELFSAFQTEMREGNKGEIATLMKCAIASMHKALDWHVVFYSSRTACTNETFSGDPIVSLTEILFGTSDCESNWRKGVAHLTPSGSRKHLPEHQDQHVMGVRHGVPQLILLAGRDGLPACKGCKTCHAPQSGLESGTSL</sequence>
<evidence type="ECO:0000313" key="3">
    <source>
        <dbReference type="Proteomes" id="UP001159363"/>
    </source>
</evidence>
<evidence type="ECO:0000313" key="2">
    <source>
        <dbReference type="EMBL" id="KAJ8883935.1"/>
    </source>
</evidence>
<feature type="compositionally biased region" description="Basic and acidic residues" evidence="1">
    <location>
        <begin position="18"/>
        <end position="30"/>
    </location>
</feature>
<evidence type="ECO:0000256" key="1">
    <source>
        <dbReference type="SAM" id="MobiDB-lite"/>
    </source>
</evidence>
<comment type="caution">
    <text evidence="2">The sequence shown here is derived from an EMBL/GenBank/DDBJ whole genome shotgun (WGS) entry which is preliminary data.</text>
</comment>
<feature type="compositionally biased region" description="Basic and acidic residues" evidence="1">
    <location>
        <begin position="41"/>
        <end position="59"/>
    </location>
</feature>
<protein>
    <submittedName>
        <fullName evidence="2">Uncharacterized protein</fullName>
    </submittedName>
</protein>
<gene>
    <name evidence="2" type="ORF">PR048_015791</name>
</gene>
<dbReference type="EMBL" id="JARBHB010000005">
    <property type="protein sequence ID" value="KAJ8883935.1"/>
    <property type="molecule type" value="Genomic_DNA"/>
</dbReference>
<accession>A0ABQ9HHX0</accession>
<dbReference type="Proteomes" id="UP001159363">
    <property type="component" value="Chromosome 4"/>
</dbReference>
<organism evidence="2 3">
    <name type="scientific">Dryococelus australis</name>
    <dbReference type="NCBI Taxonomy" id="614101"/>
    <lineage>
        <taxon>Eukaryota</taxon>
        <taxon>Metazoa</taxon>
        <taxon>Ecdysozoa</taxon>
        <taxon>Arthropoda</taxon>
        <taxon>Hexapoda</taxon>
        <taxon>Insecta</taxon>
        <taxon>Pterygota</taxon>
        <taxon>Neoptera</taxon>
        <taxon>Polyneoptera</taxon>
        <taxon>Phasmatodea</taxon>
        <taxon>Verophasmatodea</taxon>
        <taxon>Anareolatae</taxon>
        <taxon>Phasmatidae</taxon>
        <taxon>Eurycanthinae</taxon>
        <taxon>Dryococelus</taxon>
    </lineage>
</organism>
<feature type="region of interest" description="Disordered" evidence="1">
    <location>
        <begin position="273"/>
        <end position="308"/>
    </location>
</feature>
<feature type="region of interest" description="Disordered" evidence="1">
    <location>
        <begin position="18"/>
        <end position="86"/>
    </location>
</feature>